<dbReference type="GO" id="GO:0006355">
    <property type="term" value="P:regulation of DNA-templated transcription"/>
    <property type="evidence" value="ECO:0007669"/>
    <property type="project" value="InterPro"/>
</dbReference>
<dbReference type="InterPro" id="IPR036051">
    <property type="entry name" value="KRAB_dom_sf"/>
</dbReference>
<dbReference type="PROSITE" id="PS50805">
    <property type="entry name" value="KRAB"/>
    <property type="match status" value="1"/>
</dbReference>
<evidence type="ECO:0000313" key="3">
    <source>
        <dbReference type="RefSeq" id="XP_021089902.1"/>
    </source>
</evidence>
<dbReference type="SUPFAM" id="SSF109640">
    <property type="entry name" value="KRAB domain (Kruppel-associated box)"/>
    <property type="match status" value="1"/>
</dbReference>
<evidence type="ECO:0000259" key="1">
    <source>
        <dbReference type="PROSITE" id="PS50805"/>
    </source>
</evidence>
<organism evidence="2 3">
    <name type="scientific">Mesocricetus auratus</name>
    <name type="common">Golden hamster</name>
    <dbReference type="NCBI Taxonomy" id="10036"/>
    <lineage>
        <taxon>Eukaryota</taxon>
        <taxon>Metazoa</taxon>
        <taxon>Chordata</taxon>
        <taxon>Craniata</taxon>
        <taxon>Vertebrata</taxon>
        <taxon>Euteleostomi</taxon>
        <taxon>Mammalia</taxon>
        <taxon>Eutheria</taxon>
        <taxon>Euarchontoglires</taxon>
        <taxon>Glires</taxon>
        <taxon>Rodentia</taxon>
        <taxon>Myomorpha</taxon>
        <taxon>Muroidea</taxon>
        <taxon>Cricetidae</taxon>
        <taxon>Cricetinae</taxon>
        <taxon>Mesocricetus</taxon>
    </lineage>
</organism>
<feature type="domain" description="KRAB" evidence="1">
    <location>
        <begin position="12"/>
        <end position="75"/>
    </location>
</feature>
<protein>
    <submittedName>
        <fullName evidence="3">KRAB domain-containing protein 1</fullName>
    </submittedName>
</protein>
<gene>
    <name evidence="3" type="primary">LOC106022149</name>
</gene>
<dbReference type="InterPro" id="IPR050169">
    <property type="entry name" value="Krueppel_C2H2_ZnF"/>
</dbReference>
<keyword evidence="2" id="KW-1185">Reference proteome</keyword>
<evidence type="ECO:0000313" key="2">
    <source>
        <dbReference type="Proteomes" id="UP000886700"/>
    </source>
</evidence>
<dbReference type="CDD" id="cd07765">
    <property type="entry name" value="KRAB_A-box"/>
    <property type="match status" value="1"/>
</dbReference>
<dbReference type="RefSeq" id="XP_021089902.1">
    <property type="nucleotide sequence ID" value="XM_021234243.2"/>
</dbReference>
<dbReference type="Pfam" id="PF01352">
    <property type="entry name" value="KRAB"/>
    <property type="match status" value="1"/>
</dbReference>
<dbReference type="OrthoDB" id="9608377at2759"/>
<accession>A0A3Q0D9R1</accession>
<dbReference type="InterPro" id="IPR001909">
    <property type="entry name" value="KRAB"/>
</dbReference>
<reference evidence="3" key="1">
    <citation type="submission" date="2025-08" db="UniProtKB">
        <authorList>
            <consortium name="RefSeq"/>
        </authorList>
    </citation>
    <scope>IDENTIFICATION</scope>
    <source>
        <tissue evidence="3">Liver</tissue>
    </source>
</reference>
<dbReference type="SMART" id="SM00349">
    <property type="entry name" value="KRAB"/>
    <property type="match status" value="1"/>
</dbReference>
<sequence>MMENISVKAEPKGFEDVAVYFTEQELASLALNQKTLYRDVVLENFAHVAFLGYISKLRKYALMAEAESSRVKAFL</sequence>
<proteinExistence type="predicted"/>
<name>A0A3Q0D9R1_MESAU</name>
<dbReference type="AlphaFoldDB" id="A0A3Q0D9R1"/>
<dbReference type="Proteomes" id="UP000886700">
    <property type="component" value="Unplaced"/>
</dbReference>
<dbReference type="PANTHER" id="PTHR23232">
    <property type="entry name" value="KRAB DOMAIN C2H2 ZINC FINGER"/>
    <property type="match status" value="1"/>
</dbReference>
<dbReference type="PANTHER" id="PTHR23232:SF142">
    <property type="entry name" value="GASTRULA ZINC FINGER PROTEIN XLCGF57.1-LIKE-RELATED"/>
    <property type="match status" value="1"/>
</dbReference>
<dbReference type="Gene3D" id="6.10.140.140">
    <property type="match status" value="1"/>
</dbReference>
<dbReference type="KEGG" id="maua:106022149"/>